<protein>
    <submittedName>
        <fullName evidence="1">Uncharacterized protein</fullName>
    </submittedName>
</protein>
<gene>
    <name evidence="1" type="ORF">L6452_39021</name>
</gene>
<evidence type="ECO:0000313" key="2">
    <source>
        <dbReference type="Proteomes" id="UP001055879"/>
    </source>
</evidence>
<name>A0ACB8XSB4_ARCLA</name>
<reference evidence="1 2" key="2">
    <citation type="journal article" date="2022" name="Mol. Ecol. Resour.">
        <title>The genomes of chicory, endive, great burdock and yacon provide insights into Asteraceae paleo-polyploidization history and plant inulin production.</title>
        <authorList>
            <person name="Fan W."/>
            <person name="Wang S."/>
            <person name="Wang H."/>
            <person name="Wang A."/>
            <person name="Jiang F."/>
            <person name="Liu H."/>
            <person name="Zhao H."/>
            <person name="Xu D."/>
            <person name="Zhang Y."/>
        </authorList>
    </citation>
    <scope>NUCLEOTIDE SEQUENCE [LARGE SCALE GENOMIC DNA]</scope>
    <source>
        <strain evidence="2">cv. Niubang</strain>
    </source>
</reference>
<evidence type="ECO:0000313" key="1">
    <source>
        <dbReference type="EMBL" id="KAI3672919.1"/>
    </source>
</evidence>
<reference evidence="2" key="1">
    <citation type="journal article" date="2022" name="Mol. Ecol. Resour.">
        <title>The genomes of chicory, endive, great burdock and yacon provide insights into Asteraceae palaeo-polyploidization history and plant inulin production.</title>
        <authorList>
            <person name="Fan W."/>
            <person name="Wang S."/>
            <person name="Wang H."/>
            <person name="Wang A."/>
            <person name="Jiang F."/>
            <person name="Liu H."/>
            <person name="Zhao H."/>
            <person name="Xu D."/>
            <person name="Zhang Y."/>
        </authorList>
    </citation>
    <scope>NUCLEOTIDE SEQUENCE [LARGE SCALE GENOMIC DNA]</scope>
    <source>
        <strain evidence="2">cv. Niubang</strain>
    </source>
</reference>
<accession>A0ACB8XSB4</accession>
<organism evidence="1 2">
    <name type="scientific">Arctium lappa</name>
    <name type="common">Greater burdock</name>
    <name type="synonym">Lappa major</name>
    <dbReference type="NCBI Taxonomy" id="4217"/>
    <lineage>
        <taxon>Eukaryota</taxon>
        <taxon>Viridiplantae</taxon>
        <taxon>Streptophyta</taxon>
        <taxon>Embryophyta</taxon>
        <taxon>Tracheophyta</taxon>
        <taxon>Spermatophyta</taxon>
        <taxon>Magnoliopsida</taxon>
        <taxon>eudicotyledons</taxon>
        <taxon>Gunneridae</taxon>
        <taxon>Pentapetalae</taxon>
        <taxon>asterids</taxon>
        <taxon>campanulids</taxon>
        <taxon>Asterales</taxon>
        <taxon>Asteraceae</taxon>
        <taxon>Carduoideae</taxon>
        <taxon>Cardueae</taxon>
        <taxon>Arctiinae</taxon>
        <taxon>Arctium</taxon>
    </lineage>
</organism>
<sequence>MPRIPRGELFEFDPGIERTFRNRRRAQRISLTIDPPIMEPPPPVFENRVPSIENPPRQQPIFQDAPPIFGNPPEFPFQQMPNNQNQHPNNDDVESQDNNENRDGAPNIINLANSKEGKIMDYAIPDFEQLNSGIVRPHIAALQFELKPIMFHMLQTNGQFAGMPSEDPHSHLKSFMEITDAFLILECLTML</sequence>
<dbReference type="EMBL" id="CM042061">
    <property type="protein sequence ID" value="KAI3672919.1"/>
    <property type="molecule type" value="Genomic_DNA"/>
</dbReference>
<comment type="caution">
    <text evidence="1">The sequence shown here is derived from an EMBL/GenBank/DDBJ whole genome shotgun (WGS) entry which is preliminary data.</text>
</comment>
<proteinExistence type="predicted"/>
<dbReference type="Proteomes" id="UP001055879">
    <property type="component" value="Linkage Group LG15"/>
</dbReference>
<keyword evidence="2" id="KW-1185">Reference proteome</keyword>